<accession>A0ABV0KWN7</accession>
<evidence type="ECO:0000256" key="1">
    <source>
        <dbReference type="SAM" id="MobiDB-lite"/>
    </source>
</evidence>
<dbReference type="RefSeq" id="WP_190454596.1">
    <property type="nucleotide sequence ID" value="NZ_JAMPLM010000085.1"/>
</dbReference>
<evidence type="ECO:0000313" key="2">
    <source>
        <dbReference type="EMBL" id="MEP1062730.1"/>
    </source>
</evidence>
<name>A0ABV0KWN7_9CYAN</name>
<comment type="caution">
    <text evidence="2">The sequence shown here is derived from an EMBL/GenBank/DDBJ whole genome shotgun (WGS) entry which is preliminary data.</text>
</comment>
<feature type="region of interest" description="Disordered" evidence="1">
    <location>
        <begin position="280"/>
        <end position="302"/>
    </location>
</feature>
<dbReference type="EMBL" id="JAMPLM010000085">
    <property type="protein sequence ID" value="MEP1062730.1"/>
    <property type="molecule type" value="Genomic_DNA"/>
</dbReference>
<dbReference type="Proteomes" id="UP001476950">
    <property type="component" value="Unassembled WGS sequence"/>
</dbReference>
<sequence>MFKYLITIEPLGLLYGSAGAFLSPENLVGRSGAKFPPSAATVSGLFAAAYHSHNDAALRSLQVAGPFWAFQHNPQNFCVPTPFNHLVTLNPPSEEKAVRTGMVKQLLTWHPAQNDQDYDRWVYWDAAQEQWIAPSGKFARNTWLPLASWEKHETVYADPWEFLPHLHPRLREDERRVVDPDTDQGSLFLENAVQLFPQVSLVYLSNLALEPGWYRFGGEGHLANVNCHDLAGSTQALLKCPLEKSFALITPAIWGSNRLSHRYPSDWDATLYQTMLTDRPSPSRYRLGDRKDAQGKSIHQPHQPKLLSRGRYAVPAGSVYVLKELLEKAWQDWDLSWFPQEGVSLKRWGCGLALPLPSVFSAHSARSAAIVQ</sequence>
<proteinExistence type="predicted"/>
<dbReference type="InterPro" id="IPR019117">
    <property type="entry name" value="CRISPR-assoc_protein_Cmr3"/>
</dbReference>
<protein>
    <submittedName>
        <fullName evidence="2">Type III-B CRISPR module-associated protein Cmr3</fullName>
    </submittedName>
</protein>
<keyword evidence="3" id="KW-1185">Reference proteome</keyword>
<gene>
    <name evidence="2" type="ORF">NDI38_30610</name>
</gene>
<dbReference type="Pfam" id="PF09700">
    <property type="entry name" value="Cas_Cmr3"/>
    <property type="match status" value="1"/>
</dbReference>
<reference evidence="2 3" key="1">
    <citation type="submission" date="2022-04" db="EMBL/GenBank/DDBJ databases">
        <title>Positive selection, recombination, and allopatry shape intraspecific diversity of widespread and dominant cyanobacteria.</title>
        <authorList>
            <person name="Wei J."/>
            <person name="Shu W."/>
            <person name="Hu C."/>
        </authorList>
    </citation>
    <scope>NUCLEOTIDE SEQUENCE [LARGE SCALE GENOMIC DNA]</scope>
    <source>
        <strain evidence="2 3">AS-A4</strain>
    </source>
</reference>
<evidence type="ECO:0000313" key="3">
    <source>
        <dbReference type="Proteomes" id="UP001476950"/>
    </source>
</evidence>
<organism evidence="2 3">
    <name type="scientific">Stenomitos frigidus AS-A4</name>
    <dbReference type="NCBI Taxonomy" id="2933935"/>
    <lineage>
        <taxon>Bacteria</taxon>
        <taxon>Bacillati</taxon>
        <taxon>Cyanobacteriota</taxon>
        <taxon>Cyanophyceae</taxon>
        <taxon>Leptolyngbyales</taxon>
        <taxon>Leptolyngbyaceae</taxon>
        <taxon>Stenomitos</taxon>
    </lineage>
</organism>